<evidence type="ECO:0000256" key="3">
    <source>
        <dbReference type="ARBA" id="ARBA00005194"/>
    </source>
</evidence>
<dbReference type="Pfam" id="PF07977">
    <property type="entry name" value="FabA"/>
    <property type="match status" value="3"/>
</dbReference>
<keyword evidence="9" id="KW-0963">Cytoplasm</keyword>
<evidence type="ECO:0000256" key="5">
    <source>
        <dbReference type="ARBA" id="ARBA00011738"/>
    </source>
</evidence>
<dbReference type="InterPro" id="IPR010083">
    <property type="entry name" value="FabA"/>
</dbReference>
<dbReference type="PANTHER" id="PTHR30272:SF8">
    <property type="entry name" value="3-HYDROXYDECANOYL-[ACYL-CARRIER-PROTEIN] DEHYDRATASE"/>
    <property type="match status" value="1"/>
</dbReference>
<evidence type="ECO:0000256" key="9">
    <source>
        <dbReference type="ARBA" id="ARBA00022490"/>
    </source>
</evidence>
<dbReference type="GO" id="GO:0034017">
    <property type="term" value="F:trans-2-decenoyl-acyl-carrier-protein isomerase activity"/>
    <property type="evidence" value="ECO:0007669"/>
    <property type="project" value="UniProtKB-EC"/>
</dbReference>
<comment type="subunit">
    <text evidence="5">Homodimer.</text>
</comment>
<evidence type="ECO:0000256" key="2">
    <source>
        <dbReference type="ARBA" id="ARBA00004496"/>
    </source>
</evidence>
<keyword evidence="11" id="KW-0276">Fatty acid metabolism</keyword>
<keyword evidence="15" id="KW-0456">Lyase</keyword>
<name>A0A398CPC7_9BACL</name>
<keyword evidence="20" id="KW-1185">Reference proteome</keyword>
<comment type="similarity">
    <text evidence="4">Belongs to the thioester dehydratase family. FabA subfamily.</text>
</comment>
<gene>
    <name evidence="19" type="ORF">D3H35_01675</name>
</gene>
<dbReference type="EMBL" id="QXJM01000014">
    <property type="protein sequence ID" value="RIE05256.1"/>
    <property type="molecule type" value="Genomic_DNA"/>
</dbReference>
<comment type="pathway">
    <text evidence="3">Lipid metabolism; fatty acid biosynthesis.</text>
</comment>
<comment type="subcellular location">
    <subcellularLocation>
        <location evidence="2">Cytoplasm</location>
    </subcellularLocation>
</comment>
<evidence type="ECO:0000256" key="12">
    <source>
        <dbReference type="ARBA" id="ARBA00023098"/>
    </source>
</evidence>
<dbReference type="InterPro" id="IPR013114">
    <property type="entry name" value="FabA_FabZ"/>
</dbReference>
<evidence type="ECO:0000256" key="10">
    <source>
        <dbReference type="ARBA" id="ARBA00022516"/>
    </source>
</evidence>
<dbReference type="EC" id="5.3.3.14" evidence="6"/>
<dbReference type="CDD" id="cd01287">
    <property type="entry name" value="FabA"/>
    <property type="match status" value="1"/>
</dbReference>
<evidence type="ECO:0000256" key="13">
    <source>
        <dbReference type="ARBA" id="ARBA00023160"/>
    </source>
</evidence>
<evidence type="ECO:0000256" key="7">
    <source>
        <dbReference type="ARBA" id="ARBA00013167"/>
    </source>
</evidence>
<accession>A0A398CPC7</accession>
<evidence type="ECO:0000256" key="8">
    <source>
        <dbReference type="ARBA" id="ARBA00017810"/>
    </source>
</evidence>
<evidence type="ECO:0000256" key="16">
    <source>
        <dbReference type="ARBA" id="ARBA00031656"/>
    </source>
</evidence>
<evidence type="ECO:0000256" key="17">
    <source>
        <dbReference type="ARBA" id="ARBA00032302"/>
    </source>
</evidence>
<reference evidence="19 20" key="1">
    <citation type="submission" date="2018-09" db="EMBL/GenBank/DDBJ databases">
        <title>Cohnella cavernae sp. nov., isolated from a karst cave.</title>
        <authorList>
            <person name="Zhu H."/>
        </authorList>
    </citation>
    <scope>NUCLEOTIDE SEQUENCE [LARGE SCALE GENOMIC DNA]</scope>
    <source>
        <strain evidence="19 20">K2E09-144</strain>
    </source>
</reference>
<dbReference type="Gene3D" id="3.10.129.10">
    <property type="entry name" value="Hotdog Thioesterase"/>
    <property type="match status" value="4"/>
</dbReference>
<keyword evidence="10" id="KW-0444">Lipid biosynthesis</keyword>
<evidence type="ECO:0000256" key="18">
    <source>
        <dbReference type="ARBA" id="ARBA00032821"/>
    </source>
</evidence>
<evidence type="ECO:0000256" key="11">
    <source>
        <dbReference type="ARBA" id="ARBA00022832"/>
    </source>
</evidence>
<evidence type="ECO:0000256" key="6">
    <source>
        <dbReference type="ARBA" id="ARBA00012677"/>
    </source>
</evidence>
<evidence type="ECO:0000256" key="1">
    <source>
        <dbReference type="ARBA" id="ARBA00001055"/>
    </source>
</evidence>
<comment type="caution">
    <text evidence="19">The sequence shown here is derived from an EMBL/GenBank/DDBJ whole genome shotgun (WGS) entry which is preliminary data.</text>
</comment>
<dbReference type="PANTHER" id="PTHR30272">
    <property type="entry name" value="3-HYDROXYACYL-[ACYL-CARRIER-PROTEIN] DEHYDRATASE"/>
    <property type="match status" value="1"/>
</dbReference>
<keyword evidence="12" id="KW-0443">Lipid metabolism</keyword>
<organism evidence="19 20">
    <name type="scientific">Cohnella faecalis</name>
    <dbReference type="NCBI Taxonomy" id="2315694"/>
    <lineage>
        <taxon>Bacteria</taxon>
        <taxon>Bacillati</taxon>
        <taxon>Bacillota</taxon>
        <taxon>Bacilli</taxon>
        <taxon>Bacillales</taxon>
        <taxon>Paenibacillaceae</taxon>
        <taxon>Cohnella</taxon>
    </lineage>
</organism>
<dbReference type="AlphaFoldDB" id="A0A398CPC7"/>
<proteinExistence type="inferred from homology"/>
<dbReference type="SUPFAM" id="SSF54637">
    <property type="entry name" value="Thioesterase/thiol ester dehydrase-isomerase"/>
    <property type="match status" value="4"/>
</dbReference>
<evidence type="ECO:0000256" key="14">
    <source>
        <dbReference type="ARBA" id="ARBA00023235"/>
    </source>
</evidence>
<dbReference type="InterPro" id="IPR029069">
    <property type="entry name" value="HotDog_dom_sf"/>
</dbReference>
<keyword evidence="13" id="KW-0275">Fatty acid biosynthesis</keyword>
<protein>
    <recommendedName>
        <fullName evidence="8">3-hydroxydecanoyl-[acyl-carrier-protein] dehydratase</fullName>
        <ecNumber evidence="7">4.2.1.59</ecNumber>
        <ecNumber evidence="6">5.3.3.14</ecNumber>
    </recommendedName>
    <alternativeName>
        <fullName evidence="17">3-hydroxyacyl-[acyl-carrier-protein] dehydratase FabA</fullName>
    </alternativeName>
    <alternativeName>
        <fullName evidence="18">Beta-hydroxydecanoyl thioester dehydrase</fullName>
    </alternativeName>
    <alternativeName>
        <fullName evidence="16">Trans-2-decenoyl-[acyl-carrier-protein] isomerase</fullName>
    </alternativeName>
</protein>
<sequence length="819" mass="90595">MELQSVVQRQLMQMLARNRALLLQAPHATGEAARETVATFAPPEPVVPERQTDRGFVLSPADSSLRAAVLLPDAAPVPVSALVDVTRTALSPELPSLAPPAVRFTREELEVLASGNISAVFGPAFAEQDGFARQVRMPEPPLLLADRVVQLYGEPLSMGLGSIQTETDVRPDSWYLHKGRMPFGIMIESGQADLLLISWLGIDRLNRGERVYRLLGCELTFHGSLPAPGETLRYDIRVDSHAKHGDIRLFFFQYDCRDDQGRRRMTMRHGQAGFFTDEELRESGGVIWDPAAAEVGPEARLDPPHVRSTKTSFVPEEVRAFADGDLYGCFGEGYAFAQTHTCSPSIQNGRMLLLDEVTAFAPDGGPLGRGYLRAETNLSGNEWFFAGHFKNDPAMPGTLMLEGCVQAMSFYLAGLGYTLRKDGWRFEPVPDMPYRMICRGQVTPASRKLRYEVFVQEVIDGAEPTVVADVLLTVDGLKAFHCSRLAVRLVADFPLHTDLRHLAAGASGDPRAASAEGVTFDYYSLLACAFGKPSHAFGSRYAAYDGGKHVPRLPGPPYHFMTRVTEAGGQLGVPKTGTVIEAEYDIPPDAWYFAENGSRTMPFCVLLEAALQPCGWLTSYLGIPESPEQDAYFRNLDGKATLHREIFPHAGTLRTRVILTSLSRMGHTYIESFHVECFVKDAPETPIFTMSTVFGHFTLADLSNQVGLGADAAELERLREPSDFDADLRSADTLIAGRPASAAKLANGKLRMIDRVTGHWSRGGKHGKGRSRAEKRVDTGDWFFKAHFYQDPCSRDRWASRRCSSFYSFICCKKRWTRV</sequence>
<dbReference type="EC" id="4.2.1.59" evidence="7"/>
<dbReference type="GO" id="GO:0006633">
    <property type="term" value="P:fatty acid biosynthetic process"/>
    <property type="evidence" value="ECO:0007669"/>
    <property type="project" value="UniProtKB-UniPathway"/>
</dbReference>
<evidence type="ECO:0000313" key="20">
    <source>
        <dbReference type="Proteomes" id="UP000266340"/>
    </source>
</evidence>
<dbReference type="UniPathway" id="UPA00094"/>
<evidence type="ECO:0000256" key="15">
    <source>
        <dbReference type="ARBA" id="ARBA00023239"/>
    </source>
</evidence>
<dbReference type="GO" id="GO:0019171">
    <property type="term" value="F:(3R)-hydroxyacyl-[acyl-carrier-protein] dehydratase activity"/>
    <property type="evidence" value="ECO:0007669"/>
    <property type="project" value="UniProtKB-EC"/>
</dbReference>
<dbReference type="Proteomes" id="UP000266340">
    <property type="component" value="Unassembled WGS sequence"/>
</dbReference>
<keyword evidence="14" id="KW-0413">Isomerase</keyword>
<evidence type="ECO:0000256" key="4">
    <source>
        <dbReference type="ARBA" id="ARBA00006714"/>
    </source>
</evidence>
<comment type="catalytic activity">
    <reaction evidence="1">
        <text>a (3R)-hydroxyacyl-[ACP] = a (2E)-enoyl-[ACP] + H2O</text>
        <dbReference type="Rhea" id="RHEA:13097"/>
        <dbReference type="Rhea" id="RHEA-COMP:9925"/>
        <dbReference type="Rhea" id="RHEA-COMP:9945"/>
        <dbReference type="ChEBI" id="CHEBI:15377"/>
        <dbReference type="ChEBI" id="CHEBI:78784"/>
        <dbReference type="ChEBI" id="CHEBI:78827"/>
        <dbReference type="EC" id="4.2.1.59"/>
    </reaction>
</comment>
<evidence type="ECO:0000313" key="19">
    <source>
        <dbReference type="EMBL" id="RIE05256.1"/>
    </source>
</evidence>
<dbReference type="GO" id="GO:0005737">
    <property type="term" value="C:cytoplasm"/>
    <property type="evidence" value="ECO:0007669"/>
    <property type="project" value="UniProtKB-SubCell"/>
</dbReference>